<dbReference type="InterPro" id="IPR036259">
    <property type="entry name" value="MFS_trans_sf"/>
</dbReference>
<feature type="transmembrane region" description="Helical" evidence="7">
    <location>
        <begin position="309"/>
        <end position="331"/>
    </location>
</feature>
<dbReference type="PROSITE" id="PS00216">
    <property type="entry name" value="SUGAR_TRANSPORT_1"/>
    <property type="match status" value="1"/>
</dbReference>
<protein>
    <submittedName>
        <fullName evidence="9">MFS transporter</fullName>
    </submittedName>
</protein>
<evidence type="ECO:0000313" key="9">
    <source>
        <dbReference type="EMBL" id="MFD0780113.1"/>
    </source>
</evidence>
<evidence type="ECO:0000256" key="3">
    <source>
        <dbReference type="ARBA" id="ARBA00022692"/>
    </source>
</evidence>
<feature type="transmembrane region" description="Helical" evidence="7">
    <location>
        <begin position="396"/>
        <end position="421"/>
    </location>
</feature>
<feature type="transmembrane region" description="Helical" evidence="7">
    <location>
        <begin position="26"/>
        <end position="50"/>
    </location>
</feature>
<proteinExistence type="predicted"/>
<feature type="transmembrane region" description="Helical" evidence="7">
    <location>
        <begin position="442"/>
        <end position="463"/>
    </location>
</feature>
<dbReference type="InterPro" id="IPR020846">
    <property type="entry name" value="MFS_dom"/>
</dbReference>
<feature type="transmembrane region" description="Helical" evidence="7">
    <location>
        <begin position="337"/>
        <end position="358"/>
    </location>
</feature>
<comment type="caution">
    <text evidence="9">The sequence shown here is derived from an EMBL/GenBank/DDBJ whole genome shotgun (WGS) entry which is preliminary data.</text>
</comment>
<dbReference type="Proteomes" id="UP001597042">
    <property type="component" value="Unassembled WGS sequence"/>
</dbReference>
<keyword evidence="4 7" id="KW-1133">Transmembrane helix</keyword>
<feature type="region of interest" description="Disordered" evidence="6">
    <location>
        <begin position="1"/>
        <end position="20"/>
    </location>
</feature>
<evidence type="ECO:0000256" key="4">
    <source>
        <dbReference type="ARBA" id="ARBA00022989"/>
    </source>
</evidence>
<evidence type="ECO:0000256" key="6">
    <source>
        <dbReference type="SAM" id="MobiDB-lite"/>
    </source>
</evidence>
<reference evidence="10" key="1">
    <citation type="journal article" date="2019" name="Int. J. Syst. Evol. Microbiol.">
        <title>The Global Catalogue of Microorganisms (GCM) 10K type strain sequencing project: providing services to taxonomists for standard genome sequencing and annotation.</title>
        <authorList>
            <consortium name="The Broad Institute Genomics Platform"/>
            <consortium name="The Broad Institute Genome Sequencing Center for Infectious Disease"/>
            <person name="Wu L."/>
            <person name="Ma J."/>
        </authorList>
    </citation>
    <scope>NUCLEOTIDE SEQUENCE [LARGE SCALE GENOMIC DNA]</scope>
    <source>
        <strain evidence="10">CCUG 50754</strain>
    </source>
</reference>
<feature type="transmembrane region" description="Helical" evidence="7">
    <location>
        <begin position="125"/>
        <end position="144"/>
    </location>
</feature>
<feature type="compositionally biased region" description="Low complexity" evidence="6">
    <location>
        <begin position="9"/>
        <end position="20"/>
    </location>
</feature>
<feature type="transmembrane region" description="Helical" evidence="7">
    <location>
        <begin position="94"/>
        <end position="119"/>
    </location>
</feature>
<dbReference type="Pfam" id="PF07690">
    <property type="entry name" value="MFS_1"/>
    <property type="match status" value="1"/>
</dbReference>
<organism evidence="9 10">
    <name type="scientific">Microbacterium koreense</name>
    <dbReference type="NCBI Taxonomy" id="323761"/>
    <lineage>
        <taxon>Bacteria</taxon>
        <taxon>Bacillati</taxon>
        <taxon>Actinomycetota</taxon>
        <taxon>Actinomycetes</taxon>
        <taxon>Micrococcales</taxon>
        <taxon>Microbacteriaceae</taxon>
        <taxon>Microbacterium</taxon>
    </lineage>
</organism>
<dbReference type="CDD" id="cd17321">
    <property type="entry name" value="MFS_MMR_MDR_like"/>
    <property type="match status" value="1"/>
</dbReference>
<feature type="transmembrane region" description="Helical" evidence="7">
    <location>
        <begin position="151"/>
        <end position="174"/>
    </location>
</feature>
<evidence type="ECO:0000256" key="2">
    <source>
        <dbReference type="ARBA" id="ARBA00022448"/>
    </source>
</evidence>
<dbReference type="Gene3D" id="1.20.1250.20">
    <property type="entry name" value="MFS general substrate transporter like domains"/>
    <property type="match status" value="1"/>
</dbReference>
<feature type="transmembrane region" description="Helical" evidence="7">
    <location>
        <begin position="70"/>
        <end position="87"/>
    </location>
</feature>
<name>A0ABW2ZNH3_9MICO</name>
<dbReference type="Gene3D" id="1.20.1720.10">
    <property type="entry name" value="Multidrug resistance protein D"/>
    <property type="match status" value="1"/>
</dbReference>
<evidence type="ECO:0000256" key="1">
    <source>
        <dbReference type="ARBA" id="ARBA00004651"/>
    </source>
</evidence>
<feature type="transmembrane region" description="Helical" evidence="7">
    <location>
        <begin position="180"/>
        <end position="200"/>
    </location>
</feature>
<keyword evidence="5 7" id="KW-0472">Membrane</keyword>
<dbReference type="InterPro" id="IPR005829">
    <property type="entry name" value="Sugar_transporter_CS"/>
</dbReference>
<dbReference type="InterPro" id="IPR011701">
    <property type="entry name" value="MFS"/>
</dbReference>
<accession>A0ABW2ZNH3</accession>
<dbReference type="PROSITE" id="PS50850">
    <property type="entry name" value="MFS"/>
    <property type="match status" value="1"/>
</dbReference>
<feature type="transmembrane region" description="Helical" evidence="7">
    <location>
        <begin position="525"/>
        <end position="544"/>
    </location>
</feature>
<gene>
    <name evidence="9" type="ORF">ACFQZV_02220</name>
</gene>
<sequence length="558" mass="56902">MSQPPTTPTAPAAATDDTTPPTRKEWLALVVLSIGLGMIVLDGTIVGVALPDIIRDIDLDLTDAQWVNSLYAVLLAALLLSTGRLADRWGRKRLFLIGVVVFVGGSIFAATAGAAGPLIGARAVQAVGAALIMPSTLSTVNAVFRGKYRAAAFGVWGAVISGAAAVGPLAGGALTQWGSWHWIFLVNIPLGAIVLVWALLTVPETRGAKGRRGADVDGALLSAIGFGALVFAVIEGPSLGWWAPKEPLHIFGWTWPADAAISAVPVAFAIAVVALVLFVFWERHRAKVQRSAVLDLDLFKLPTFSWGNVTAAMVAVGEFAIIFVLPLYLINALGLDVMGAGLVLAGMAVGAFFSGASARHLAARFGSPGTVLIGLGLELLGIVVLALIVTGSSPGWLVTIPLVVYGLGLGLASAQLTGTVLRDVPVEVSGQGSATQSTVRQIGSAFGTAFAGAALSVALALTLPAALADAGVSGAEADKIAAQTRQSAGTTIAELRGEGSSSPLGSDTDKAVDALSTGFADGTRASLLVASGFLALGFVGAVVLQRVSRREPATEATD</sequence>
<dbReference type="PRINTS" id="PR01036">
    <property type="entry name" value="TCRTETB"/>
</dbReference>
<evidence type="ECO:0000313" key="10">
    <source>
        <dbReference type="Proteomes" id="UP001597042"/>
    </source>
</evidence>
<dbReference type="EMBL" id="JBHTIM010000001">
    <property type="protein sequence ID" value="MFD0780113.1"/>
    <property type="molecule type" value="Genomic_DNA"/>
</dbReference>
<feature type="transmembrane region" description="Helical" evidence="7">
    <location>
        <begin position="370"/>
        <end position="390"/>
    </location>
</feature>
<evidence type="ECO:0000259" key="8">
    <source>
        <dbReference type="PROSITE" id="PS50850"/>
    </source>
</evidence>
<evidence type="ECO:0000256" key="5">
    <source>
        <dbReference type="ARBA" id="ARBA00023136"/>
    </source>
</evidence>
<feature type="transmembrane region" description="Helical" evidence="7">
    <location>
        <begin position="220"/>
        <end position="239"/>
    </location>
</feature>
<dbReference type="PANTHER" id="PTHR42718">
    <property type="entry name" value="MAJOR FACILITATOR SUPERFAMILY MULTIDRUG TRANSPORTER MFSC"/>
    <property type="match status" value="1"/>
</dbReference>
<keyword evidence="3 7" id="KW-0812">Transmembrane</keyword>
<keyword evidence="10" id="KW-1185">Reference proteome</keyword>
<evidence type="ECO:0000256" key="7">
    <source>
        <dbReference type="SAM" id="Phobius"/>
    </source>
</evidence>
<dbReference type="SUPFAM" id="SSF103473">
    <property type="entry name" value="MFS general substrate transporter"/>
    <property type="match status" value="2"/>
</dbReference>
<dbReference type="PANTHER" id="PTHR42718:SF9">
    <property type="entry name" value="MAJOR FACILITATOR SUPERFAMILY MULTIDRUG TRANSPORTER MFSC"/>
    <property type="match status" value="1"/>
</dbReference>
<keyword evidence="2" id="KW-0813">Transport</keyword>
<feature type="transmembrane region" description="Helical" evidence="7">
    <location>
        <begin position="259"/>
        <end position="281"/>
    </location>
</feature>
<feature type="domain" description="Major facilitator superfamily (MFS) profile" evidence="8">
    <location>
        <begin position="28"/>
        <end position="549"/>
    </location>
</feature>
<dbReference type="RefSeq" id="WP_378752854.1">
    <property type="nucleotide sequence ID" value="NZ_JBHSSV010000012.1"/>
</dbReference>
<comment type="subcellular location">
    <subcellularLocation>
        <location evidence="1">Cell membrane</location>
        <topology evidence="1">Multi-pass membrane protein</topology>
    </subcellularLocation>
</comment>